<dbReference type="Proteomes" id="UP001437460">
    <property type="component" value="Unassembled WGS sequence"/>
</dbReference>
<dbReference type="PANTHER" id="PTHR43790">
    <property type="entry name" value="CARBOHYDRATE TRANSPORT ATP-BINDING PROTEIN MG119-RELATED"/>
    <property type="match status" value="1"/>
</dbReference>
<keyword evidence="5" id="KW-1185">Reference proteome</keyword>
<comment type="caution">
    <text evidence="4">The sequence shown here is derived from an EMBL/GenBank/DDBJ whole genome shotgun (WGS) entry which is preliminary data.</text>
</comment>
<dbReference type="PROSITE" id="PS00211">
    <property type="entry name" value="ABC_TRANSPORTER_1"/>
    <property type="match status" value="2"/>
</dbReference>
<evidence type="ECO:0000256" key="2">
    <source>
        <dbReference type="ARBA" id="ARBA00022840"/>
    </source>
</evidence>
<evidence type="ECO:0000313" key="4">
    <source>
        <dbReference type="EMBL" id="MEQ2563259.1"/>
    </source>
</evidence>
<dbReference type="CDD" id="cd03215">
    <property type="entry name" value="ABC_Carb_Monos_II"/>
    <property type="match status" value="1"/>
</dbReference>
<accession>A0ABV1HLQ4</accession>
<reference evidence="4 5" key="1">
    <citation type="submission" date="2024-03" db="EMBL/GenBank/DDBJ databases">
        <title>Human intestinal bacterial collection.</title>
        <authorList>
            <person name="Pauvert C."/>
            <person name="Hitch T.C.A."/>
            <person name="Clavel T."/>
        </authorList>
    </citation>
    <scope>NUCLEOTIDE SEQUENCE [LARGE SCALE GENOMIC DNA]</scope>
    <source>
        <strain evidence="4 5">CLA-AP-H27</strain>
    </source>
</reference>
<evidence type="ECO:0000259" key="3">
    <source>
        <dbReference type="PROSITE" id="PS50893"/>
    </source>
</evidence>
<dbReference type="EMBL" id="JBBMFJ010000016">
    <property type="protein sequence ID" value="MEQ2563259.1"/>
    <property type="molecule type" value="Genomic_DNA"/>
</dbReference>
<protein>
    <submittedName>
        <fullName evidence="4">ABC transporter ATP-binding protein</fullName>
    </submittedName>
</protein>
<keyword evidence="2 4" id="KW-0067">ATP-binding</keyword>
<dbReference type="SMART" id="SM00382">
    <property type="entry name" value="AAA"/>
    <property type="match status" value="2"/>
</dbReference>
<evidence type="ECO:0000256" key="1">
    <source>
        <dbReference type="ARBA" id="ARBA00022741"/>
    </source>
</evidence>
<dbReference type="RefSeq" id="WP_349229439.1">
    <property type="nucleotide sequence ID" value="NZ_JBBMFJ010000016.1"/>
</dbReference>
<feature type="domain" description="ABC transporter" evidence="3">
    <location>
        <begin position="5"/>
        <end position="240"/>
    </location>
</feature>
<dbReference type="InterPro" id="IPR027417">
    <property type="entry name" value="P-loop_NTPase"/>
</dbReference>
<dbReference type="PANTHER" id="PTHR43790:SF4">
    <property type="entry name" value="GUANOSINE IMPORT ATP-BINDING PROTEIN NUPO"/>
    <property type="match status" value="1"/>
</dbReference>
<name>A0ABV1HLQ4_9FIRM</name>
<organism evidence="4 5">
    <name type="scientific">Ventrimonas faecis</name>
    <dbReference type="NCBI Taxonomy" id="3133170"/>
    <lineage>
        <taxon>Bacteria</taxon>
        <taxon>Bacillati</taxon>
        <taxon>Bacillota</taxon>
        <taxon>Clostridia</taxon>
        <taxon>Lachnospirales</taxon>
        <taxon>Lachnospiraceae</taxon>
        <taxon>Ventrimonas</taxon>
    </lineage>
</organism>
<evidence type="ECO:0000313" key="5">
    <source>
        <dbReference type="Proteomes" id="UP001437460"/>
    </source>
</evidence>
<dbReference type="GO" id="GO:0005524">
    <property type="term" value="F:ATP binding"/>
    <property type="evidence" value="ECO:0007669"/>
    <property type="project" value="UniProtKB-KW"/>
</dbReference>
<keyword evidence="1" id="KW-0547">Nucleotide-binding</keyword>
<dbReference type="Gene3D" id="3.40.50.300">
    <property type="entry name" value="P-loop containing nucleotide triphosphate hydrolases"/>
    <property type="match status" value="2"/>
</dbReference>
<dbReference type="Pfam" id="PF00005">
    <property type="entry name" value="ABC_tran"/>
    <property type="match status" value="2"/>
</dbReference>
<dbReference type="SUPFAM" id="SSF52540">
    <property type="entry name" value="P-loop containing nucleoside triphosphate hydrolases"/>
    <property type="match status" value="2"/>
</dbReference>
<dbReference type="CDD" id="cd03216">
    <property type="entry name" value="ABC_Carb_Monos_I"/>
    <property type="match status" value="1"/>
</dbReference>
<dbReference type="InterPro" id="IPR003439">
    <property type="entry name" value="ABC_transporter-like_ATP-bd"/>
</dbReference>
<dbReference type="InterPro" id="IPR017871">
    <property type="entry name" value="ABC_transporter-like_CS"/>
</dbReference>
<dbReference type="InterPro" id="IPR003593">
    <property type="entry name" value="AAA+_ATPase"/>
</dbReference>
<feature type="domain" description="ABC transporter" evidence="3">
    <location>
        <begin position="257"/>
        <end position="500"/>
    </location>
</feature>
<dbReference type="PROSITE" id="PS50893">
    <property type="entry name" value="ABC_TRANSPORTER_2"/>
    <property type="match status" value="2"/>
</dbReference>
<sequence length="507" mass="56272">MGHLLEVKDVTKIYEGGVLANHNVNFTVDEGEIHALVGENGAGKSTLMKMLYGLESITSGHIYMNGEELKLQSSKDAIAHGIGMVHQHFMLVDSLTGAENMMLGMEKTSFVSNKKRDIEITNEVAKKYNFDIDASRRVRDMSVGMKQKLEILKILYRSAKLIILDEPTAVLTPQETEELFEKLLDLKKRGMTIIFISHKLNEVKRISDRITVLKGGLTKGTHLTKDVTEEDISNLMVGREITFDYDKEKITPGEEVLKVEKLAYVDKFKIPKLSGVSLSVRRGEIVGIAGVEGNGQSELISIITGNMRAIDGKVFLNGKDITRESVTNIRRIGMSHVPEDRMMNGCAAEMSVQENLTVSNIDTFTNGAGMILKSKIKEHCQEQIKEFMIKTRDENQPIGSLSGGNIQKAIVAREFKAESDLLVLNQPTRGVDVGAISFIHSKILEMRSHKKAILLVSADLNELISLSDRILVMHKGKVVAALRNEPKVTEQELGLYMLGIKKQEGLG</sequence>
<proteinExistence type="predicted"/>
<gene>
    <name evidence="4" type="ORF">WMO41_08820</name>
</gene>
<dbReference type="InterPro" id="IPR050107">
    <property type="entry name" value="ABC_carbohydrate_import_ATPase"/>
</dbReference>